<evidence type="ECO:0000256" key="2">
    <source>
        <dbReference type="ARBA" id="ARBA00004906"/>
    </source>
</evidence>
<dbReference type="Gene3D" id="1.10.10.2670">
    <property type="entry name" value="E3 ubiquitin-protein ligase"/>
    <property type="match status" value="1"/>
</dbReference>
<dbReference type="CDD" id="cd19673">
    <property type="entry name" value="UBR-box_UBR3"/>
    <property type="match status" value="1"/>
</dbReference>
<dbReference type="KEGG" id="soe:110791994"/>
<sequence length="2015" mass="225456">MDVDSPSSNLSPHDQIIQKLAIIGIPEESLEDFQPGLVRFIKNNKPLLSDIVSAILPTDADIEGVVSDRKFGSKKVLDHPNLKDVYRESMIWLKWLMFEHEPSVALKNLANLTVGQRGVCGAVWGKNDLAFRCKTCEHDPTCAICVPCFQNGNHKNHDYSIIYTGGGCCDCGDETAWKREGFCSKHKGAEQIQPLPDEIGNSVGPVLDLLFRHWKGKLLVAENMLRGDSTNKHDTEPRKVANAFSCTVVDMLLDFCNQSESLLSFVSKRLIDTVDLLYLLVRAERFLSNDVTKRLHELLLKLLGEPVFKFEFAKVFIEYYPVPVAEVLRTSSDIVLRKYPLLGMFSVQLLTVPTLTPYLVKERNLLVVLLECLGEILFSCCGEDGQFQFNKWVAVFDTCNRVMEDIKFVLSHSVVAKYVTHERSDIVKVWLQNLSLLQGMNPQKRETSIHIEEEHENTHLPFVVCNSIASTHLLLVKSAFSAAGCEGMDTEASFEREEKDTDDGYSQRHAKVGRLSEESSICSSAAESSISESSPWKFVSSDDFVVPPSVLQLLFESTKAIDGWLAGSNIVSHVTGDISYCKLSAFKEALLRVKMGMYISGLSDGSSVTKACPIDSRNVDKDVSKMETETSSEKDVLSLLSSSEWPDIDYDVSSQEISVHMPLQGLLCLILKEALRHYCGESELTDKGDITYLNPLSSVHLDFFRKVLRGCHPYGFSAFMMEHPLRSRVFCSQVRAGMWRKNGDAAILCFNWYRSIRWSDHELELDLFLLQLCAAFAPADLYVRRILERFQLSNYLALDLKRSSEYEPVLMQELLTLIIQIVKERRFCGMSASKSLQRELICKLATGNATHSELVKSLPKDLSKLDQLQEVLDRIAQYSNPSGLNQGKYSLRMPYWKELDLYHPCWNPRDLQVAEERYSRFCGVSALSVQLPEWTNIYQPLIGIVGVATCKTIIQVIRAVIFYAVFTHGSTESRAPDGVLITSLHLLSLALDICSLERKSGHLSAHDGDCSPLVDVATEEIEVGVHNESDCQSLLSLLVLLTRKHRKENIGNSTEAGNFNISSLVEILLKKFADLDSKCMTKLQQVAPEIVNYKADETVSFSSASDAEKRKMKARERQAAILAKMKAEQIKFLASVKSSADAGSDDSGFGKEEPASNIPRDSEEIHVCCLCHDPNSRNPVSFLILLQKSRILNYVDRGPPAWDQSWKSDGLESSVSSYMWTDPLGNANALSEESLPSSQLLQLVEDAIDEFAAQAHPAELHAFIDYLKSQFPELRKSKNSGKSTEKREKTAYSLESLEQDLFLSIHKEITLNHDSGFMRDGEGIPLGEDALRSCCQVSLLLGKYIAALTKESKDLSQSSNYRRVEPSAQIPSYNGFRPSDCDGIHVSSCGHAVHQTCLDRYLSSLKERLIRRMVFEGGHIVDPDQGEFLCPVCRRLANSTLPSVPGDSHKLLVHPTDFTISSVQSFGSVTASKKENGSLRLQNALSILRTAASTVSSSEVLKALPMQRNRRMRPNLEPIFQLLSGMYFPKKQDIFSRSGRVSPSVLMWATLKYSLISTEIAARCGKSSLSSRNGLSSLYDEFKSSSGFILPLLLKIIQSTRSKNVPDLLLRFRGLQLFSASICSGIVYDKGHGEGIGEGGKILHMLKYANGEMEYPDMQLWDQASHPVLIHDPFSTLMWVLFCLPYPFLSSKESFLSLVHIFYGVSIIQAIITYCSYSDCNVNDIGFQDCLVTDIAKLVGKSAITKKFFVSNYVDPSCHVKDVIDNLSLPYLRRCMLLWKLLKCSSTSPSPSRVGDKSLDISDCQEITGITREGDEINELRKMLGIPPLDIVLKDGDLRSMMSKWFCHFSKEFEDQCVQRPLHSTPAVPFQLMRLPAVYQDLVQRYIKVRCPNCETVQDEPALCLLCGRLCSPTWKSCCSESGCQAHAASCGAGTGVFLLIRKTTILLQRNARQAPWPSPYLDAFGEEDVEMHRGKPLYLNEERYAALTYMVASHGLDRSSKVLRQTTIGTFVVV</sequence>
<evidence type="ECO:0000256" key="1">
    <source>
        <dbReference type="ARBA" id="ARBA00000900"/>
    </source>
</evidence>
<dbReference type="GO" id="GO:0008270">
    <property type="term" value="F:zinc ion binding"/>
    <property type="evidence" value="ECO:0007669"/>
    <property type="project" value="UniProtKB-UniRule"/>
</dbReference>
<dbReference type="GeneID" id="110791994"/>
<proteinExistence type="inferred from homology"/>
<evidence type="ECO:0000256" key="3">
    <source>
        <dbReference type="ARBA" id="ARBA00022679"/>
    </source>
</evidence>
<keyword evidence="6 10" id="KW-0833">Ubl conjugation pathway</keyword>
<dbReference type="PANTHER" id="PTHR21497:SF53">
    <property type="entry name" value="E3 UBIQUITIN-PROTEIN LIGASE PRT6"/>
    <property type="match status" value="1"/>
</dbReference>
<dbReference type="SUPFAM" id="SSF46785">
    <property type="entry name" value="Winged helix' DNA-binding domain"/>
    <property type="match status" value="1"/>
</dbReference>
<evidence type="ECO:0000256" key="11">
    <source>
        <dbReference type="SAM" id="MobiDB-lite"/>
    </source>
</evidence>
<dbReference type="Pfam" id="PF02207">
    <property type="entry name" value="zf-UBR"/>
    <property type="match status" value="1"/>
</dbReference>
<dbReference type="InterPro" id="IPR044046">
    <property type="entry name" value="E3_ligase_UBR-like_C"/>
</dbReference>
<evidence type="ECO:0000256" key="8">
    <source>
        <dbReference type="ARBA" id="ARBA00046341"/>
    </source>
</evidence>
<dbReference type="GO" id="GO:0005737">
    <property type="term" value="C:cytoplasm"/>
    <property type="evidence" value="ECO:0000318"/>
    <property type="project" value="GO_Central"/>
</dbReference>
<feature type="region of interest" description="Disordered" evidence="11">
    <location>
        <begin position="1139"/>
        <end position="1158"/>
    </location>
</feature>
<evidence type="ECO:0000256" key="9">
    <source>
        <dbReference type="PROSITE-ProRule" id="PRU00508"/>
    </source>
</evidence>
<comment type="catalytic activity">
    <reaction evidence="1 10">
        <text>S-ubiquitinyl-[E2 ubiquitin-conjugating enzyme]-L-cysteine + [acceptor protein]-L-lysine = [E2 ubiquitin-conjugating enzyme]-L-cysteine + N(6)-ubiquitinyl-[acceptor protein]-L-lysine.</text>
        <dbReference type="EC" id="2.3.2.27"/>
    </reaction>
</comment>
<dbReference type="EC" id="2.3.2.27" evidence="10"/>
<evidence type="ECO:0000256" key="7">
    <source>
        <dbReference type="ARBA" id="ARBA00022833"/>
    </source>
</evidence>
<gene>
    <name evidence="14" type="primary">LOC110791994</name>
</gene>
<evidence type="ECO:0000256" key="4">
    <source>
        <dbReference type="ARBA" id="ARBA00022723"/>
    </source>
</evidence>
<dbReference type="InterPro" id="IPR039164">
    <property type="entry name" value="UBR1-like"/>
</dbReference>
<dbReference type="Gene3D" id="2.10.110.30">
    <property type="match status" value="1"/>
</dbReference>
<keyword evidence="13" id="KW-1185">Reference proteome</keyword>
<keyword evidence="4 10" id="KW-0479">Metal-binding</keyword>
<feature type="domain" description="UBR-type" evidence="12">
    <location>
        <begin position="118"/>
        <end position="188"/>
    </location>
</feature>
<dbReference type="FunFam" id="2.10.110.30:FF:000002">
    <property type="entry name" value="Putative e3 ubiquitin-protein ligase ubr3"/>
    <property type="match status" value="1"/>
</dbReference>
<evidence type="ECO:0000256" key="6">
    <source>
        <dbReference type="ARBA" id="ARBA00022786"/>
    </source>
</evidence>
<dbReference type="RefSeq" id="XP_021852466.1">
    <property type="nucleotide sequence ID" value="XM_021996774.2"/>
</dbReference>
<dbReference type="OrthoDB" id="26387at2759"/>
<accession>A0A9R0INM7</accession>
<dbReference type="GO" id="GO:0016567">
    <property type="term" value="P:protein ubiquitination"/>
    <property type="evidence" value="ECO:0000318"/>
    <property type="project" value="GO_Central"/>
</dbReference>
<dbReference type="InterPro" id="IPR055194">
    <property type="entry name" value="UBR1-like_WH"/>
</dbReference>
<keyword evidence="3 10" id="KW-0808">Transferase</keyword>
<dbReference type="Proteomes" id="UP000813463">
    <property type="component" value="Chromosome 2"/>
</dbReference>
<protein>
    <recommendedName>
        <fullName evidence="10">E3 ubiquitin-protein ligase</fullName>
        <ecNumber evidence="10">2.3.2.27</ecNumber>
    </recommendedName>
</protein>
<evidence type="ECO:0000313" key="14">
    <source>
        <dbReference type="RefSeq" id="XP_021852466.1"/>
    </source>
</evidence>
<evidence type="ECO:0000256" key="10">
    <source>
        <dbReference type="RuleBase" id="RU366018"/>
    </source>
</evidence>
<dbReference type="InterPro" id="IPR003126">
    <property type="entry name" value="Znf_UBR"/>
</dbReference>
<evidence type="ECO:0000256" key="5">
    <source>
        <dbReference type="ARBA" id="ARBA00022771"/>
    </source>
</evidence>
<feature type="zinc finger region" description="UBR-type" evidence="9">
    <location>
        <begin position="118"/>
        <end position="188"/>
    </location>
</feature>
<dbReference type="InterPro" id="IPR036390">
    <property type="entry name" value="WH_DNA-bd_sf"/>
</dbReference>
<dbReference type="CDD" id="cd16482">
    <property type="entry name" value="RING-H2_UBR1-like"/>
    <property type="match status" value="1"/>
</dbReference>
<keyword evidence="5 10" id="KW-0863">Zinc-finger</keyword>
<dbReference type="GO" id="GO:0061630">
    <property type="term" value="F:ubiquitin protein ligase activity"/>
    <property type="evidence" value="ECO:0000318"/>
    <property type="project" value="GO_Central"/>
</dbReference>
<evidence type="ECO:0000259" key="12">
    <source>
        <dbReference type="PROSITE" id="PS51157"/>
    </source>
</evidence>
<comment type="function">
    <text evidence="10">Ubiquitin ligase protein which is a component of the N-end rule pathway. Recognizes and binds to proteins bearing specific N-terminal residues that are destabilizing according to the N-end rule, leading to their ubiquitination and subsequent degradation.</text>
</comment>
<dbReference type="PROSITE" id="PS51157">
    <property type="entry name" value="ZF_UBR"/>
    <property type="match status" value="1"/>
</dbReference>
<organism evidence="13 14">
    <name type="scientific">Spinacia oleracea</name>
    <name type="common">Spinach</name>
    <dbReference type="NCBI Taxonomy" id="3562"/>
    <lineage>
        <taxon>Eukaryota</taxon>
        <taxon>Viridiplantae</taxon>
        <taxon>Streptophyta</taxon>
        <taxon>Embryophyta</taxon>
        <taxon>Tracheophyta</taxon>
        <taxon>Spermatophyta</taxon>
        <taxon>Magnoliopsida</taxon>
        <taxon>eudicotyledons</taxon>
        <taxon>Gunneridae</taxon>
        <taxon>Pentapetalae</taxon>
        <taxon>Caryophyllales</taxon>
        <taxon>Chenopodiaceae</taxon>
        <taxon>Chenopodioideae</taxon>
        <taxon>Anserineae</taxon>
        <taxon>Spinacia</taxon>
    </lineage>
</organism>
<dbReference type="SMART" id="SM00396">
    <property type="entry name" value="ZnF_UBR1"/>
    <property type="match status" value="1"/>
</dbReference>
<name>A0A9R0INM7_SPIOL</name>
<dbReference type="GO" id="GO:0000151">
    <property type="term" value="C:ubiquitin ligase complex"/>
    <property type="evidence" value="ECO:0000318"/>
    <property type="project" value="GO_Central"/>
</dbReference>
<dbReference type="Pfam" id="PF22960">
    <property type="entry name" value="WHD_UBR1"/>
    <property type="match status" value="1"/>
</dbReference>
<comment type="pathway">
    <text evidence="2 10">Protein modification; protein ubiquitination.</text>
</comment>
<reference evidence="13" key="1">
    <citation type="journal article" date="2021" name="Nat. Commun.">
        <title>Genomic analyses provide insights into spinach domestication and the genetic basis of agronomic traits.</title>
        <authorList>
            <person name="Cai X."/>
            <person name="Sun X."/>
            <person name="Xu C."/>
            <person name="Sun H."/>
            <person name="Wang X."/>
            <person name="Ge C."/>
            <person name="Zhang Z."/>
            <person name="Wang Q."/>
            <person name="Fei Z."/>
            <person name="Jiao C."/>
            <person name="Wang Q."/>
        </authorList>
    </citation>
    <scope>NUCLEOTIDE SEQUENCE [LARGE SCALE GENOMIC DNA]</scope>
    <source>
        <strain evidence="13">cv. Varoflay</strain>
    </source>
</reference>
<dbReference type="InterPro" id="IPR042065">
    <property type="entry name" value="E3_ELL-like"/>
</dbReference>
<comment type="similarity">
    <text evidence="8 10">Belongs to the E3 ubiquitin-protein ligase UBR1-like family.</text>
</comment>
<reference evidence="14" key="2">
    <citation type="submission" date="2025-08" db="UniProtKB">
        <authorList>
            <consortium name="RefSeq"/>
        </authorList>
    </citation>
    <scope>IDENTIFICATION</scope>
    <source>
        <tissue evidence="14">Leaf</tissue>
    </source>
</reference>
<dbReference type="Pfam" id="PF18995">
    <property type="entry name" value="PRT6_C"/>
    <property type="match status" value="1"/>
</dbReference>
<dbReference type="GO" id="GO:0071596">
    <property type="term" value="P:ubiquitin-dependent protein catabolic process via the N-end rule pathway"/>
    <property type="evidence" value="ECO:0000318"/>
    <property type="project" value="GO_Central"/>
</dbReference>
<feature type="compositionally biased region" description="Basic and acidic residues" evidence="11">
    <location>
        <begin position="1148"/>
        <end position="1158"/>
    </location>
</feature>
<dbReference type="PANTHER" id="PTHR21497">
    <property type="entry name" value="UBIQUITIN LIGASE E3 ALPHA-RELATED"/>
    <property type="match status" value="1"/>
</dbReference>
<keyword evidence="7 10" id="KW-0862">Zinc</keyword>
<evidence type="ECO:0000313" key="13">
    <source>
        <dbReference type="Proteomes" id="UP000813463"/>
    </source>
</evidence>